<name>A0A162AB50_9GAMM</name>
<sequence>MAAAPSAAGGVNGQVTDSVTQVNTSVTGSTPASSTGNLLLSTSHALGTAALNATTGNQQAGITMQAATVQGINSLMSTGTAVVGRGSAEILSKG</sequence>
<dbReference type="OrthoDB" id="5880103at2"/>
<dbReference type="InterPro" id="IPR021070">
    <property type="entry name" value="Killing_trait_RebB"/>
</dbReference>
<dbReference type="PATRIC" id="fig|1365253.3.peg.2735"/>
<dbReference type="RefSeq" id="WP_063372459.1">
    <property type="nucleotide sequence ID" value="NZ_AUXT01000162.1"/>
</dbReference>
<reference evidence="1 2" key="1">
    <citation type="submission" date="2013-07" db="EMBL/GenBank/DDBJ databases">
        <title>Comparative Genomic and Metabolomic Analysis of Twelve Strains of Pseudoalteromonas luteoviolacea.</title>
        <authorList>
            <person name="Vynne N.G."/>
            <person name="Mansson M."/>
            <person name="Gram L."/>
        </authorList>
    </citation>
    <scope>NUCLEOTIDE SEQUENCE [LARGE SCALE GENOMIC DNA]</scope>
    <source>
        <strain evidence="1 2">NCIMB 1942</strain>
    </source>
</reference>
<dbReference type="Proteomes" id="UP000076587">
    <property type="component" value="Unassembled WGS sequence"/>
</dbReference>
<evidence type="ECO:0008006" key="3">
    <source>
        <dbReference type="Google" id="ProtNLM"/>
    </source>
</evidence>
<dbReference type="Pfam" id="PF11747">
    <property type="entry name" value="RebB"/>
    <property type="match status" value="1"/>
</dbReference>
<organism evidence="1 2">
    <name type="scientific">Pseudoalteromonas luteoviolacea NCIMB 1942</name>
    <dbReference type="NCBI Taxonomy" id="1365253"/>
    <lineage>
        <taxon>Bacteria</taxon>
        <taxon>Pseudomonadati</taxon>
        <taxon>Pseudomonadota</taxon>
        <taxon>Gammaproteobacteria</taxon>
        <taxon>Alteromonadales</taxon>
        <taxon>Pseudoalteromonadaceae</taxon>
        <taxon>Pseudoalteromonas</taxon>
    </lineage>
</organism>
<evidence type="ECO:0000313" key="1">
    <source>
        <dbReference type="EMBL" id="KZN46953.1"/>
    </source>
</evidence>
<protein>
    <recommendedName>
        <fullName evidence="3">Glycerol-3-phosphate dehydrogenase subunit C</fullName>
    </recommendedName>
</protein>
<gene>
    <name evidence="1" type="ORF">N482_11105</name>
</gene>
<proteinExistence type="predicted"/>
<dbReference type="AlphaFoldDB" id="A0A162AB50"/>
<accession>A0A162AB50</accession>
<comment type="caution">
    <text evidence="1">The sequence shown here is derived from an EMBL/GenBank/DDBJ whole genome shotgun (WGS) entry which is preliminary data.</text>
</comment>
<evidence type="ECO:0000313" key="2">
    <source>
        <dbReference type="Proteomes" id="UP000076587"/>
    </source>
</evidence>
<dbReference type="EMBL" id="AUXT01000162">
    <property type="protein sequence ID" value="KZN46953.1"/>
    <property type="molecule type" value="Genomic_DNA"/>
</dbReference>